<proteinExistence type="predicted"/>
<accession>A0A6C0CMV4</accession>
<keyword evidence="1" id="KW-0472">Membrane</keyword>
<sequence>MVDANHVKIAQRQNQAVRRRFTTGDSQYMYKVEKIKSLNFYIYVFIWIYVILAGFYIWIIFIGKKSSNYSISYKIAALIIIILFPYLITPIELFYARLITYIIETVAGNVYTRPDYEYVVDSTYIPSLFSY</sequence>
<dbReference type="EMBL" id="MN739454">
    <property type="protein sequence ID" value="QHT05452.1"/>
    <property type="molecule type" value="Genomic_DNA"/>
</dbReference>
<dbReference type="AlphaFoldDB" id="A0A6C0CMV4"/>
<name>A0A6C0CMV4_9ZZZZ</name>
<feature type="transmembrane region" description="Helical" evidence="1">
    <location>
        <begin position="75"/>
        <end position="96"/>
    </location>
</feature>
<keyword evidence="1" id="KW-1133">Transmembrane helix</keyword>
<protein>
    <submittedName>
        <fullName evidence="2">Uncharacterized protein</fullName>
    </submittedName>
</protein>
<feature type="transmembrane region" description="Helical" evidence="1">
    <location>
        <begin position="40"/>
        <end position="63"/>
    </location>
</feature>
<reference evidence="2" key="1">
    <citation type="journal article" date="2020" name="Nature">
        <title>Giant virus diversity and host interactions through global metagenomics.</title>
        <authorList>
            <person name="Schulz F."/>
            <person name="Roux S."/>
            <person name="Paez-Espino D."/>
            <person name="Jungbluth S."/>
            <person name="Walsh D.A."/>
            <person name="Denef V.J."/>
            <person name="McMahon K.D."/>
            <person name="Konstantinidis K.T."/>
            <person name="Eloe-Fadrosh E.A."/>
            <person name="Kyrpides N.C."/>
            <person name="Woyke T."/>
        </authorList>
    </citation>
    <scope>NUCLEOTIDE SEQUENCE</scope>
    <source>
        <strain evidence="2">GVMAG-M-3300021375-17</strain>
    </source>
</reference>
<evidence type="ECO:0000256" key="1">
    <source>
        <dbReference type="SAM" id="Phobius"/>
    </source>
</evidence>
<organism evidence="2">
    <name type="scientific">viral metagenome</name>
    <dbReference type="NCBI Taxonomy" id="1070528"/>
    <lineage>
        <taxon>unclassified sequences</taxon>
        <taxon>metagenomes</taxon>
        <taxon>organismal metagenomes</taxon>
    </lineage>
</organism>
<keyword evidence="1" id="KW-0812">Transmembrane</keyword>
<evidence type="ECO:0000313" key="2">
    <source>
        <dbReference type="EMBL" id="QHT05452.1"/>
    </source>
</evidence>